<dbReference type="SMART" id="SM00304">
    <property type="entry name" value="HAMP"/>
    <property type="match status" value="1"/>
</dbReference>
<dbReference type="PANTHER" id="PTHR32089">
    <property type="entry name" value="METHYL-ACCEPTING CHEMOTAXIS PROTEIN MCPB"/>
    <property type="match status" value="1"/>
</dbReference>
<dbReference type="PANTHER" id="PTHR32089:SF112">
    <property type="entry name" value="LYSOZYME-LIKE PROTEIN-RELATED"/>
    <property type="match status" value="1"/>
</dbReference>
<dbReference type="CDD" id="cd06225">
    <property type="entry name" value="HAMP"/>
    <property type="match status" value="1"/>
</dbReference>
<comment type="caution">
    <text evidence="9">The sequence shown here is derived from an EMBL/GenBank/DDBJ whole genome shotgun (WGS) entry which is preliminary data.</text>
</comment>
<comment type="similarity">
    <text evidence="3">Belongs to the methyl-accepting chemotaxis (MCP) protein family.</text>
</comment>
<evidence type="ECO:0000256" key="5">
    <source>
        <dbReference type="SAM" id="MobiDB-lite"/>
    </source>
</evidence>
<dbReference type="GO" id="GO:0016020">
    <property type="term" value="C:membrane"/>
    <property type="evidence" value="ECO:0007669"/>
    <property type="project" value="UniProtKB-SubCell"/>
</dbReference>
<dbReference type="Pfam" id="PF05227">
    <property type="entry name" value="CHASE3"/>
    <property type="match status" value="3"/>
</dbReference>
<dbReference type="EMBL" id="CAOF01000081">
    <property type="protein sequence ID" value="CCO46191.1"/>
    <property type="molecule type" value="Genomic_DNA"/>
</dbReference>
<feature type="region of interest" description="Disordered" evidence="5">
    <location>
        <begin position="829"/>
        <end position="853"/>
    </location>
</feature>
<dbReference type="SMART" id="SM00283">
    <property type="entry name" value="MA"/>
    <property type="match status" value="1"/>
</dbReference>
<dbReference type="CDD" id="cd11386">
    <property type="entry name" value="MCP_signal"/>
    <property type="match status" value="1"/>
</dbReference>
<dbReference type="InterPro" id="IPR003660">
    <property type="entry name" value="HAMP_dom"/>
</dbReference>
<keyword evidence="2 4" id="KW-0807">Transducer</keyword>
<dbReference type="GO" id="GO:0006935">
    <property type="term" value="P:chemotaxis"/>
    <property type="evidence" value="ECO:0007669"/>
    <property type="project" value="UniProtKB-ARBA"/>
</dbReference>
<reference evidence="9 10" key="1">
    <citation type="journal article" date="2013" name="ISME J.">
        <title>Comparative genomics of pathogenic lineages of Vibrio nigripulchritudo identifies virulence-associated traits.</title>
        <authorList>
            <person name="Goudenege D."/>
            <person name="Labreuche Y."/>
            <person name="Krin E."/>
            <person name="Ansquer D."/>
            <person name="Mangenot S."/>
            <person name="Calteau A."/>
            <person name="Medigue C."/>
            <person name="Mazel D."/>
            <person name="Polz M.F."/>
            <person name="Le Roux F."/>
        </authorList>
    </citation>
    <scope>NUCLEOTIDE SEQUENCE [LARGE SCALE GENOMIC DNA]</scope>
    <source>
        <strain evidence="9 10">SOn1</strain>
    </source>
</reference>
<organism evidence="9 10">
    <name type="scientific">Vibrio nigripulchritudo SOn1</name>
    <dbReference type="NCBI Taxonomy" id="1238450"/>
    <lineage>
        <taxon>Bacteria</taxon>
        <taxon>Pseudomonadati</taxon>
        <taxon>Pseudomonadota</taxon>
        <taxon>Gammaproteobacteria</taxon>
        <taxon>Vibrionales</taxon>
        <taxon>Vibrionaceae</taxon>
        <taxon>Vibrio</taxon>
    </lineage>
</organism>
<evidence type="ECO:0000256" key="1">
    <source>
        <dbReference type="ARBA" id="ARBA00004370"/>
    </source>
</evidence>
<feature type="transmembrane region" description="Helical" evidence="6">
    <location>
        <begin position="512"/>
        <end position="533"/>
    </location>
</feature>
<dbReference type="FunFam" id="1.10.287.950:FF:000001">
    <property type="entry name" value="Methyl-accepting chemotaxis sensory transducer"/>
    <property type="match status" value="1"/>
</dbReference>
<evidence type="ECO:0000256" key="3">
    <source>
        <dbReference type="ARBA" id="ARBA00029447"/>
    </source>
</evidence>
<dbReference type="Proteomes" id="UP000018211">
    <property type="component" value="Unassembled WGS sequence"/>
</dbReference>
<dbReference type="AlphaFoldDB" id="A0AAV2VP37"/>
<evidence type="ECO:0000313" key="9">
    <source>
        <dbReference type="EMBL" id="CCO46191.1"/>
    </source>
</evidence>
<feature type="compositionally biased region" description="Low complexity" evidence="5">
    <location>
        <begin position="829"/>
        <end position="844"/>
    </location>
</feature>
<dbReference type="GO" id="GO:0007165">
    <property type="term" value="P:signal transduction"/>
    <property type="evidence" value="ECO:0007669"/>
    <property type="project" value="UniProtKB-KW"/>
</dbReference>
<sequence>MFKNLPLSLKISLGTGIPLVLLIFLSVVALNSSKSQDESGYMVDHTHKVIRQAMMIEAAAVDMETGMRGFLLAGQQEFLEPYNNGRARFNELVSNLQNTVDDNPAQVQRLSEIQSNINDWLNNVTEPAIGLRREIGDAKTMDDMADLVGQARGKVYFDKFREQIATFIERENELLRSRRESTRQTSIEAYQTISDLETNNTWVNHTHEVIRLSLDLTGAAVDMETGMRGFLLAGKNTFLEPYNSGRERFFELSKALKKKVGDNPIQVSRIIAIEKNIQNWNKNITEPAIAERRRVNSGALTMDYIADLVGQARGKQYFDRFRGQIGQFISAEEKLIIERTNESKQSFEAMDVAINELNEASKWVEHTHKVIGQALDIQAAAVDMETGMRGYLLAGRPEFLEPYDQGFENFNRILDVQKKTVSDNPAQVQLLDEIKATISEWRQEVTEPAILLRSQIGDAKTMNDMAKLVGEARGKVYFDKFRGQIAEFINIEQNLMTQRQATADSAAQSTSFTIIVGTLIAVVIGAIVSWIVLRSIMQPVEKVAEGLSQLADGDLTVRISVDSNDELGKMSENFNQAVSKTNEAMAEVLVTTNQVAEGTVQIAKTSEQMAVDLDHQSEQVEHISTSIDEMMQSVAEVAKQSTDATNSAKEAGVTANSGGDIVRNTIHGMSSINEAVMASSKSVAELGKRGAEIGDIINVINDIAEQTNLLALNAAIEAARAGEAGRGFAVVADEVRTLADRTTTATEEIAQSIEAIQNETKLAVNRMDAGTTHVEEGVELAGRAGTSLEDIVAGAEAVASMIDSIAAASEEQANASAAVRESVVTVSEVSKNANSQASDAASSARELSSQTEKLKSLVSQFKVSA</sequence>
<protein>
    <submittedName>
        <fullName evidence="9">Methyl-accepting chemotaxis protein</fullName>
    </submittedName>
</protein>
<accession>A0AAV2VP37</accession>
<evidence type="ECO:0000256" key="6">
    <source>
        <dbReference type="SAM" id="Phobius"/>
    </source>
</evidence>
<keyword evidence="6" id="KW-1133">Transmembrane helix</keyword>
<evidence type="ECO:0000256" key="4">
    <source>
        <dbReference type="PROSITE-ProRule" id="PRU00284"/>
    </source>
</evidence>
<proteinExistence type="inferred from homology"/>
<name>A0AAV2VP37_9VIBR</name>
<evidence type="ECO:0000256" key="2">
    <source>
        <dbReference type="ARBA" id="ARBA00023224"/>
    </source>
</evidence>
<dbReference type="CDD" id="cd19410">
    <property type="entry name" value="HK9-like_sensor"/>
    <property type="match status" value="3"/>
</dbReference>
<dbReference type="RefSeq" id="WP_022611407.1">
    <property type="nucleotide sequence ID" value="NZ_LK391965.1"/>
</dbReference>
<dbReference type="InterPro" id="IPR004089">
    <property type="entry name" value="MCPsignal_dom"/>
</dbReference>
<keyword evidence="6" id="KW-0812">Transmembrane</keyword>
<comment type="subcellular location">
    <subcellularLocation>
        <location evidence="1">Membrane</location>
    </subcellularLocation>
</comment>
<dbReference type="PROSITE" id="PS50885">
    <property type="entry name" value="HAMP"/>
    <property type="match status" value="1"/>
</dbReference>
<dbReference type="InterPro" id="IPR007891">
    <property type="entry name" value="CHASE3"/>
</dbReference>
<feature type="domain" description="HAMP" evidence="8">
    <location>
        <begin position="534"/>
        <end position="586"/>
    </location>
</feature>
<dbReference type="Gene3D" id="1.10.287.950">
    <property type="entry name" value="Methyl-accepting chemotaxis protein"/>
    <property type="match status" value="1"/>
</dbReference>
<keyword evidence="6" id="KW-0472">Membrane</keyword>
<dbReference type="Pfam" id="PF00015">
    <property type="entry name" value="MCPsignal"/>
    <property type="match status" value="1"/>
</dbReference>
<feature type="domain" description="Methyl-accepting transducer" evidence="7">
    <location>
        <begin position="591"/>
        <end position="827"/>
    </location>
</feature>
<evidence type="ECO:0000313" key="10">
    <source>
        <dbReference type="Proteomes" id="UP000018211"/>
    </source>
</evidence>
<dbReference type="PROSITE" id="PS50111">
    <property type="entry name" value="CHEMOTAXIS_TRANSDUC_2"/>
    <property type="match status" value="1"/>
</dbReference>
<dbReference type="SUPFAM" id="SSF58104">
    <property type="entry name" value="Methyl-accepting chemotaxis protein (MCP) signaling domain"/>
    <property type="match status" value="1"/>
</dbReference>
<evidence type="ECO:0000259" key="7">
    <source>
        <dbReference type="PROSITE" id="PS50111"/>
    </source>
</evidence>
<dbReference type="Pfam" id="PF00672">
    <property type="entry name" value="HAMP"/>
    <property type="match status" value="1"/>
</dbReference>
<gene>
    <name evidence="9" type="ORF">VIBNISOn1_1710006</name>
</gene>
<evidence type="ECO:0000259" key="8">
    <source>
        <dbReference type="PROSITE" id="PS50885"/>
    </source>
</evidence>